<feature type="compositionally biased region" description="Polar residues" evidence="1">
    <location>
        <begin position="51"/>
        <end position="65"/>
    </location>
</feature>
<feature type="region of interest" description="Disordered" evidence="1">
    <location>
        <begin position="36"/>
        <end position="70"/>
    </location>
</feature>
<reference evidence="2 3" key="1">
    <citation type="submission" date="2020-04" db="EMBL/GenBank/DDBJ databases">
        <title>Perkinsus olseni comparative genomics.</title>
        <authorList>
            <person name="Bogema D.R."/>
        </authorList>
    </citation>
    <scope>NUCLEOTIDE SEQUENCE [LARGE SCALE GENOMIC DNA]</scope>
    <source>
        <strain evidence="2">ATCC PRA-179</strain>
    </source>
</reference>
<dbReference type="Proteomes" id="UP000570595">
    <property type="component" value="Unassembled WGS sequence"/>
</dbReference>
<gene>
    <name evidence="2" type="ORF">FOZ61_002047</name>
</gene>
<dbReference type="AlphaFoldDB" id="A0A7J6LVF3"/>
<evidence type="ECO:0000313" key="2">
    <source>
        <dbReference type="EMBL" id="KAF4662970.1"/>
    </source>
</evidence>
<proteinExistence type="predicted"/>
<accession>A0A7J6LVF3</accession>
<dbReference type="EMBL" id="JABAHT010000154">
    <property type="protein sequence ID" value="KAF4662970.1"/>
    <property type="molecule type" value="Genomic_DNA"/>
</dbReference>
<feature type="compositionally biased region" description="Low complexity" evidence="1">
    <location>
        <begin position="36"/>
        <end position="50"/>
    </location>
</feature>
<sequence>MQASINAFKSLIISLMEYIASMFRAFFRRAKDVEAEAAPTQQQAPPVEETASIQESTVFEGSSPQPRVRRERSKRCIYCGHRLKRGDHSRCRPLTREERLQIEPRDSRSVERSNELRALLKDKMHDVRDVLSMLEDSLVVVRTEVARLRHVRQEMIDNDDLISTVADSEDLEFLASLQ</sequence>
<evidence type="ECO:0000313" key="3">
    <source>
        <dbReference type="Proteomes" id="UP000570595"/>
    </source>
</evidence>
<evidence type="ECO:0000256" key="1">
    <source>
        <dbReference type="SAM" id="MobiDB-lite"/>
    </source>
</evidence>
<comment type="caution">
    <text evidence="2">The sequence shown here is derived from an EMBL/GenBank/DDBJ whole genome shotgun (WGS) entry which is preliminary data.</text>
</comment>
<name>A0A7J6LVF3_PEROL</name>
<protein>
    <submittedName>
        <fullName evidence="2">Uncharacterized protein</fullName>
    </submittedName>
</protein>
<organism evidence="2 3">
    <name type="scientific">Perkinsus olseni</name>
    <name type="common">Perkinsus atlanticus</name>
    <dbReference type="NCBI Taxonomy" id="32597"/>
    <lineage>
        <taxon>Eukaryota</taxon>
        <taxon>Sar</taxon>
        <taxon>Alveolata</taxon>
        <taxon>Perkinsozoa</taxon>
        <taxon>Perkinsea</taxon>
        <taxon>Perkinsida</taxon>
        <taxon>Perkinsidae</taxon>
        <taxon>Perkinsus</taxon>
    </lineage>
</organism>